<dbReference type="Pfam" id="PF01965">
    <property type="entry name" value="DJ-1_PfpI"/>
    <property type="match status" value="1"/>
</dbReference>
<protein>
    <submittedName>
        <fullName evidence="2">Class I glutamine amidotransferase-like protein</fullName>
    </submittedName>
</protein>
<accession>A0A1Y1ZVI7</accession>
<evidence type="ECO:0000313" key="2">
    <source>
        <dbReference type="EMBL" id="ORY14276.1"/>
    </source>
</evidence>
<evidence type="ECO:0000259" key="1">
    <source>
        <dbReference type="Pfam" id="PF01965"/>
    </source>
</evidence>
<dbReference type="PANTHER" id="PTHR43130:SF7">
    <property type="entry name" value="DJ-1_PFPI DOMAIN-CONTAINING PROTEIN"/>
    <property type="match status" value="1"/>
</dbReference>
<dbReference type="InterPro" id="IPR052158">
    <property type="entry name" value="INH-QAR"/>
</dbReference>
<keyword evidence="3" id="KW-1185">Reference proteome</keyword>
<dbReference type="EMBL" id="MCFA01000034">
    <property type="protein sequence ID" value="ORY14276.1"/>
    <property type="molecule type" value="Genomic_DNA"/>
</dbReference>
<keyword evidence="2" id="KW-0808">Transferase</keyword>
<organism evidence="2 3">
    <name type="scientific">Clohesyomyces aquaticus</name>
    <dbReference type="NCBI Taxonomy" id="1231657"/>
    <lineage>
        <taxon>Eukaryota</taxon>
        <taxon>Fungi</taxon>
        <taxon>Dikarya</taxon>
        <taxon>Ascomycota</taxon>
        <taxon>Pezizomycotina</taxon>
        <taxon>Dothideomycetes</taxon>
        <taxon>Pleosporomycetidae</taxon>
        <taxon>Pleosporales</taxon>
        <taxon>Lindgomycetaceae</taxon>
        <taxon>Clohesyomyces</taxon>
    </lineage>
</organism>
<dbReference type="Proteomes" id="UP000193144">
    <property type="component" value="Unassembled WGS sequence"/>
</dbReference>
<dbReference type="GO" id="GO:0016740">
    <property type="term" value="F:transferase activity"/>
    <property type="evidence" value="ECO:0007669"/>
    <property type="project" value="UniProtKB-KW"/>
</dbReference>
<dbReference type="InterPro" id="IPR029062">
    <property type="entry name" value="Class_I_gatase-like"/>
</dbReference>
<proteinExistence type="predicted"/>
<keyword evidence="2" id="KW-0315">Glutamine amidotransferase</keyword>
<name>A0A1Y1ZVI7_9PLEO</name>
<dbReference type="InterPro" id="IPR002818">
    <property type="entry name" value="DJ-1/PfpI"/>
</dbReference>
<dbReference type="OrthoDB" id="543156at2759"/>
<sequence length="231" mass="24985">MSSTQTPLRIGVLHENVQMTDLSGLDILGNISTQTLEMVLTMMPQFSPLLPLSVPMEFLYISSTLSPAAMTCGLMVMPTHTYATAPRDLDIILVGGPDPTKVHPESLVFLKEAVEAGTKAVLATCTGGMWVAKSGILDGRKATTNRSFLAMAGQMFPKVEWLDQRWVVDEVEGKGTDFWTAGGAGCGVDMVIEYVRKRFDSKIVGLSLMGLDFDPEGPHGQAYTKPLPTFA</sequence>
<reference evidence="2 3" key="1">
    <citation type="submission" date="2016-07" db="EMBL/GenBank/DDBJ databases">
        <title>Pervasive Adenine N6-methylation of Active Genes in Fungi.</title>
        <authorList>
            <consortium name="DOE Joint Genome Institute"/>
            <person name="Mondo S.J."/>
            <person name="Dannebaum R.O."/>
            <person name="Kuo R.C."/>
            <person name="Labutti K."/>
            <person name="Haridas S."/>
            <person name="Kuo A."/>
            <person name="Salamov A."/>
            <person name="Ahrendt S.R."/>
            <person name="Lipzen A."/>
            <person name="Sullivan W."/>
            <person name="Andreopoulos W.B."/>
            <person name="Clum A."/>
            <person name="Lindquist E."/>
            <person name="Daum C."/>
            <person name="Ramamoorthy G.K."/>
            <person name="Gryganskyi A."/>
            <person name="Culley D."/>
            <person name="Magnuson J.K."/>
            <person name="James T.Y."/>
            <person name="O'Malley M.A."/>
            <person name="Stajich J.E."/>
            <person name="Spatafora J.W."/>
            <person name="Visel A."/>
            <person name="Grigoriev I.V."/>
        </authorList>
    </citation>
    <scope>NUCLEOTIDE SEQUENCE [LARGE SCALE GENOMIC DNA]</scope>
    <source>
        <strain evidence="2 3">CBS 115471</strain>
    </source>
</reference>
<feature type="domain" description="DJ-1/PfpI" evidence="1">
    <location>
        <begin position="59"/>
        <end position="170"/>
    </location>
</feature>
<dbReference type="Gene3D" id="3.40.50.880">
    <property type="match status" value="1"/>
</dbReference>
<evidence type="ECO:0000313" key="3">
    <source>
        <dbReference type="Proteomes" id="UP000193144"/>
    </source>
</evidence>
<gene>
    <name evidence="2" type="ORF">BCR34DRAFT_599267</name>
</gene>
<dbReference type="PANTHER" id="PTHR43130">
    <property type="entry name" value="ARAC-FAMILY TRANSCRIPTIONAL REGULATOR"/>
    <property type="match status" value="1"/>
</dbReference>
<comment type="caution">
    <text evidence="2">The sequence shown here is derived from an EMBL/GenBank/DDBJ whole genome shotgun (WGS) entry which is preliminary data.</text>
</comment>
<dbReference type="SUPFAM" id="SSF52317">
    <property type="entry name" value="Class I glutamine amidotransferase-like"/>
    <property type="match status" value="1"/>
</dbReference>
<dbReference type="AlphaFoldDB" id="A0A1Y1ZVI7"/>